<dbReference type="RefSeq" id="WP_014409148.1">
    <property type="nucleotide sequence ID" value="NC_017043.1"/>
</dbReference>
<feature type="transmembrane region" description="Helical" evidence="1">
    <location>
        <begin position="50"/>
        <end position="70"/>
    </location>
</feature>
<keyword evidence="1" id="KW-0472">Membrane</keyword>
<protein>
    <submittedName>
        <fullName evidence="2">Uncharacterized protein</fullName>
    </submittedName>
</protein>
<dbReference type="Proteomes" id="UP000008008">
    <property type="component" value="Chromosome"/>
</dbReference>
<dbReference type="KEGG" id="rmo:MCI_00130"/>
<accession>H8KA27</accession>
<dbReference type="HOGENOM" id="CLU_127120_1_0_5"/>
<reference evidence="3" key="1">
    <citation type="submission" date="2012-02" db="EMBL/GenBank/DDBJ databases">
        <title>Complete genome sequence of Rickettsia montanensis strain OSU 85-930.</title>
        <authorList>
            <person name="Johnson S.L."/>
            <person name="Munk A.C."/>
            <person name="Han S."/>
            <person name="Bruce D.C."/>
            <person name="Dasch G.A."/>
        </authorList>
    </citation>
    <scope>NUCLEOTIDE SEQUENCE [LARGE SCALE GENOMIC DNA]</scope>
    <source>
        <strain evidence="3">OSU 85-930</strain>
    </source>
</reference>
<sequence>MLQWLQTHISNERVQFAYGKRLIMFLGVFIFGCITFFITKHIKSLKLNYIIYDIITFVGIAVFAYIFIIINAETLWWPAVGSSLIILGTPNDSGLNKLIFGNPITYFLGQISYALYLSALTTEFFLDLSNSFMA</sequence>
<organism evidence="2 3">
    <name type="scientific">Rickettsia montanensis (strain OSU 85-930)</name>
    <dbReference type="NCBI Taxonomy" id="1105114"/>
    <lineage>
        <taxon>Bacteria</taxon>
        <taxon>Pseudomonadati</taxon>
        <taxon>Pseudomonadota</taxon>
        <taxon>Alphaproteobacteria</taxon>
        <taxon>Rickettsiales</taxon>
        <taxon>Rickettsiaceae</taxon>
        <taxon>Rickettsieae</taxon>
        <taxon>Rickettsia</taxon>
        <taxon>spotted fever group</taxon>
    </lineage>
</organism>
<keyword evidence="3" id="KW-1185">Reference proteome</keyword>
<evidence type="ECO:0000256" key="1">
    <source>
        <dbReference type="SAM" id="Phobius"/>
    </source>
</evidence>
<feature type="transmembrane region" description="Helical" evidence="1">
    <location>
        <begin position="104"/>
        <end position="126"/>
    </location>
</feature>
<name>H8KA27_RICMS</name>
<feature type="transmembrane region" description="Helical" evidence="1">
    <location>
        <begin position="20"/>
        <end position="38"/>
    </location>
</feature>
<proteinExistence type="predicted"/>
<gene>
    <name evidence="2" type="ordered locus">MCI_00130</name>
</gene>
<keyword evidence="1" id="KW-1133">Transmembrane helix</keyword>
<dbReference type="EMBL" id="CP003340">
    <property type="protein sequence ID" value="AFC73004.1"/>
    <property type="molecule type" value="Genomic_DNA"/>
</dbReference>
<evidence type="ECO:0000313" key="3">
    <source>
        <dbReference type="Proteomes" id="UP000008008"/>
    </source>
</evidence>
<evidence type="ECO:0000313" key="2">
    <source>
        <dbReference type="EMBL" id="AFC73004.1"/>
    </source>
</evidence>
<keyword evidence="1" id="KW-0812">Transmembrane</keyword>
<dbReference type="AlphaFoldDB" id="H8KA27"/>